<dbReference type="STRING" id="96561.Dole_1360"/>
<dbReference type="InterPro" id="IPR004358">
    <property type="entry name" value="Sig_transdc_His_kin-like_C"/>
</dbReference>
<gene>
    <name evidence="7" type="ordered locus">Dole_1360</name>
</gene>
<keyword evidence="3 4" id="KW-0597">Phosphoprotein</keyword>
<feature type="domain" description="Histidine kinase" evidence="5">
    <location>
        <begin position="150"/>
        <end position="367"/>
    </location>
</feature>
<dbReference type="eggNOG" id="COG0745">
    <property type="taxonomic scope" value="Bacteria"/>
</dbReference>
<evidence type="ECO:0000256" key="4">
    <source>
        <dbReference type="PROSITE-ProRule" id="PRU00169"/>
    </source>
</evidence>
<evidence type="ECO:0000256" key="3">
    <source>
        <dbReference type="ARBA" id="ARBA00022553"/>
    </source>
</evidence>
<dbReference type="CDD" id="cd00082">
    <property type="entry name" value="HisKA"/>
    <property type="match status" value="1"/>
</dbReference>
<dbReference type="PRINTS" id="PR00344">
    <property type="entry name" value="BCTRLSENSOR"/>
</dbReference>
<evidence type="ECO:0000259" key="6">
    <source>
        <dbReference type="PROSITE" id="PS50110"/>
    </source>
</evidence>
<dbReference type="SUPFAM" id="SSF52172">
    <property type="entry name" value="CheY-like"/>
    <property type="match status" value="1"/>
</dbReference>
<evidence type="ECO:0000313" key="7">
    <source>
        <dbReference type="EMBL" id="ABW67164.1"/>
    </source>
</evidence>
<dbReference type="Proteomes" id="UP000008561">
    <property type="component" value="Chromosome"/>
</dbReference>
<evidence type="ECO:0000259" key="5">
    <source>
        <dbReference type="PROSITE" id="PS50109"/>
    </source>
</evidence>
<dbReference type="Gene3D" id="1.10.287.130">
    <property type="match status" value="1"/>
</dbReference>
<evidence type="ECO:0000313" key="8">
    <source>
        <dbReference type="Proteomes" id="UP000008561"/>
    </source>
</evidence>
<dbReference type="PANTHER" id="PTHR43547">
    <property type="entry name" value="TWO-COMPONENT HISTIDINE KINASE"/>
    <property type="match status" value="1"/>
</dbReference>
<dbReference type="Gene3D" id="3.30.565.10">
    <property type="entry name" value="Histidine kinase-like ATPase, C-terminal domain"/>
    <property type="match status" value="1"/>
</dbReference>
<organism evidence="7 8">
    <name type="scientific">Desulfosudis oleivorans (strain DSM 6200 / JCM 39069 / Hxd3)</name>
    <name type="common">Desulfococcus oleovorans</name>
    <dbReference type="NCBI Taxonomy" id="96561"/>
    <lineage>
        <taxon>Bacteria</taxon>
        <taxon>Pseudomonadati</taxon>
        <taxon>Thermodesulfobacteriota</taxon>
        <taxon>Desulfobacteria</taxon>
        <taxon>Desulfobacterales</taxon>
        <taxon>Desulfosudaceae</taxon>
        <taxon>Desulfosudis</taxon>
    </lineage>
</organism>
<dbReference type="InterPro" id="IPR003594">
    <property type="entry name" value="HATPase_dom"/>
</dbReference>
<dbReference type="EC" id="2.7.13.3" evidence="2"/>
<feature type="domain" description="Response regulatory" evidence="6">
    <location>
        <begin position="1"/>
        <end position="112"/>
    </location>
</feature>
<dbReference type="InterPro" id="IPR036890">
    <property type="entry name" value="HATPase_C_sf"/>
</dbReference>
<protein>
    <recommendedName>
        <fullName evidence="2">histidine kinase</fullName>
        <ecNumber evidence="2">2.7.13.3</ecNumber>
    </recommendedName>
</protein>
<dbReference type="EMBL" id="CP000859">
    <property type="protein sequence ID" value="ABW67164.1"/>
    <property type="molecule type" value="Genomic_DNA"/>
</dbReference>
<keyword evidence="8" id="KW-1185">Reference proteome</keyword>
<dbReference type="HOGENOM" id="CLU_000445_114_72_7"/>
<comment type="catalytic activity">
    <reaction evidence="1">
        <text>ATP + protein L-histidine = ADP + protein N-phospho-L-histidine.</text>
        <dbReference type="EC" id="2.7.13.3"/>
    </reaction>
</comment>
<keyword evidence="7" id="KW-0808">Transferase</keyword>
<evidence type="ECO:0000256" key="2">
    <source>
        <dbReference type="ARBA" id="ARBA00012438"/>
    </source>
</evidence>
<dbReference type="PROSITE" id="PS50110">
    <property type="entry name" value="RESPONSE_REGULATORY"/>
    <property type="match status" value="1"/>
</dbReference>
<dbReference type="Pfam" id="PF02518">
    <property type="entry name" value="HATPase_c"/>
    <property type="match status" value="1"/>
</dbReference>
<reference evidence="7 8" key="1">
    <citation type="submission" date="2007-10" db="EMBL/GenBank/DDBJ databases">
        <title>Complete sequence of Desulfococcus oleovorans Hxd3.</title>
        <authorList>
            <consortium name="US DOE Joint Genome Institute"/>
            <person name="Copeland A."/>
            <person name="Lucas S."/>
            <person name="Lapidus A."/>
            <person name="Barry K."/>
            <person name="Glavina del Rio T."/>
            <person name="Dalin E."/>
            <person name="Tice H."/>
            <person name="Pitluck S."/>
            <person name="Kiss H."/>
            <person name="Brettin T."/>
            <person name="Bruce D."/>
            <person name="Detter J.C."/>
            <person name="Han C."/>
            <person name="Schmutz J."/>
            <person name="Larimer F."/>
            <person name="Land M."/>
            <person name="Hauser L."/>
            <person name="Kyrpides N."/>
            <person name="Kim E."/>
            <person name="Wawrik B."/>
            <person name="Richardson P."/>
        </authorList>
    </citation>
    <scope>NUCLEOTIDE SEQUENCE [LARGE SCALE GENOMIC DNA]</scope>
    <source>
        <strain evidence="8">DSM 6200 / JCM 39069 / Hxd3</strain>
    </source>
</reference>
<dbReference type="KEGG" id="dol:Dole_1360"/>
<dbReference type="InterPro" id="IPR005467">
    <property type="entry name" value="His_kinase_dom"/>
</dbReference>
<dbReference type="SUPFAM" id="SSF55874">
    <property type="entry name" value="ATPase domain of HSP90 chaperone/DNA topoisomerase II/histidine kinase"/>
    <property type="match status" value="1"/>
</dbReference>
<dbReference type="SUPFAM" id="SSF47384">
    <property type="entry name" value="Homodimeric domain of signal transducing histidine kinase"/>
    <property type="match status" value="1"/>
</dbReference>
<keyword evidence="7" id="KW-0418">Kinase</keyword>
<proteinExistence type="predicted"/>
<dbReference type="SMART" id="SM00387">
    <property type="entry name" value="HATPase_c"/>
    <property type="match status" value="1"/>
</dbReference>
<dbReference type="Pfam" id="PF00072">
    <property type="entry name" value="Response_reg"/>
    <property type="match status" value="1"/>
</dbReference>
<name>A8ZYQ9_DESOH</name>
<accession>A8ZYQ9</accession>
<dbReference type="SMART" id="SM00448">
    <property type="entry name" value="REC"/>
    <property type="match status" value="1"/>
</dbReference>
<dbReference type="InterPro" id="IPR036097">
    <property type="entry name" value="HisK_dim/P_sf"/>
</dbReference>
<dbReference type="InterPro" id="IPR011006">
    <property type="entry name" value="CheY-like_superfamily"/>
</dbReference>
<dbReference type="PROSITE" id="PS50109">
    <property type="entry name" value="HIS_KIN"/>
    <property type="match status" value="1"/>
</dbReference>
<dbReference type="InterPro" id="IPR001789">
    <property type="entry name" value="Sig_transdc_resp-reg_receiver"/>
</dbReference>
<dbReference type="AlphaFoldDB" id="A8ZYQ9"/>
<evidence type="ECO:0000256" key="1">
    <source>
        <dbReference type="ARBA" id="ARBA00000085"/>
    </source>
</evidence>
<dbReference type="GO" id="GO:0000155">
    <property type="term" value="F:phosphorelay sensor kinase activity"/>
    <property type="evidence" value="ECO:0007669"/>
    <property type="project" value="InterPro"/>
</dbReference>
<dbReference type="PANTHER" id="PTHR43547:SF2">
    <property type="entry name" value="HYBRID SIGNAL TRANSDUCTION HISTIDINE KINASE C"/>
    <property type="match status" value="1"/>
</dbReference>
<dbReference type="eggNOG" id="COG4191">
    <property type="taxonomic scope" value="Bacteria"/>
</dbReference>
<dbReference type="Gene3D" id="3.40.50.2300">
    <property type="match status" value="1"/>
</dbReference>
<feature type="modified residue" description="4-aspartylphosphate" evidence="4">
    <location>
        <position position="47"/>
    </location>
</feature>
<dbReference type="InterPro" id="IPR003661">
    <property type="entry name" value="HisK_dim/P_dom"/>
</dbReference>
<sequence>MVDDEADFLNAVSRRLEKRGIPPVLAGSGEDGLALLAETPMDVVVLDVKMPGMGGLEALRRIKDSWPDMEVILLTGNVSAADGVEGIKQGAFDYITKPIEIDHLAGKIRQAWDKRRRKQEQEEQRQFQEKMEQQMTAMDRLASLGTLSTGVAHEINNPLAMMREAAGYMRLVLEKEDMVQWPGKTGLAKGLEKIEKGIERIRRITHLLLGFVRPADHACARTDVKELVSESIELVTKEMQGKQIAVDRKMDDTEGVAWTDPYALRQVMINLLTNAVHAIQREGTITVSLSEAEGCLAIAVSDTGVGIPGENLNKIFEPFFSTKPSDKGTGLGLYVSRGIVERLDGRIGVKSAVGRGTTFTVEIPVCRRGDAVECVDENTCDEILTKIKEIGGDDEDTRKSAGG</sequence>